<keyword evidence="1" id="KW-0560">Oxidoreductase</keyword>
<evidence type="ECO:0000313" key="4">
    <source>
        <dbReference type="Proteomes" id="UP001328107"/>
    </source>
</evidence>
<dbReference type="EMBL" id="BTRK01000006">
    <property type="protein sequence ID" value="GMR62530.1"/>
    <property type="molecule type" value="Genomic_DNA"/>
</dbReference>
<comment type="similarity">
    <text evidence="2">Belongs to the short-chain dehydrogenases/reductases (SDR) family.</text>
</comment>
<dbReference type="GO" id="GO:0005737">
    <property type="term" value="C:cytoplasm"/>
    <property type="evidence" value="ECO:0007669"/>
    <property type="project" value="TreeGrafter"/>
</dbReference>
<evidence type="ECO:0000256" key="1">
    <source>
        <dbReference type="ARBA" id="ARBA00023002"/>
    </source>
</evidence>
<dbReference type="SUPFAM" id="SSF51735">
    <property type="entry name" value="NAD(P)-binding Rossmann-fold domains"/>
    <property type="match status" value="1"/>
</dbReference>
<reference evidence="4" key="1">
    <citation type="submission" date="2022-10" db="EMBL/GenBank/DDBJ databases">
        <title>Genome assembly of Pristionchus species.</title>
        <authorList>
            <person name="Yoshida K."/>
            <person name="Sommer R.J."/>
        </authorList>
    </citation>
    <scope>NUCLEOTIDE SEQUENCE [LARGE SCALE GENOMIC DNA]</scope>
    <source>
        <strain evidence="4">RS5460</strain>
    </source>
</reference>
<comment type="caution">
    <text evidence="3">The sequence shown here is derived from an EMBL/GenBank/DDBJ whole genome shotgun (WGS) entry which is preliminary data.</text>
</comment>
<dbReference type="PRINTS" id="PR00081">
    <property type="entry name" value="GDHRDH"/>
</dbReference>
<dbReference type="CDD" id="cd05325">
    <property type="entry name" value="carb_red_sniffer_like_SDR_c"/>
    <property type="match status" value="1"/>
</dbReference>
<evidence type="ECO:0000313" key="3">
    <source>
        <dbReference type="EMBL" id="GMR62530.1"/>
    </source>
</evidence>
<keyword evidence="4" id="KW-1185">Reference proteome</keyword>
<proteinExistence type="inferred from homology"/>
<dbReference type="AlphaFoldDB" id="A0AAN5DHW7"/>
<sequence>ILQIQPATMSNNVVVTGANRGIGLGLVKELLKNEQVGKLFATTRNPSKSPELQAVSDPRLVIVEMDADSDASISKAVEQIGKIVGSGGLDILVNNAGVLYPVDINAPINRKDANKNFEVNCVATMAVTYAFKELLKAGAKKAGHSQIVNISSILGSISLTWGSVPPRHFTAYNMSKAGVNMYTKTIGTEWKADGIRATAIHPGYVKTDMGTDDAELTVEESTSNIARTIFKLGEAHNGLFYNWKFEPMTW</sequence>
<accession>A0AAN5DHW7</accession>
<dbReference type="InterPro" id="IPR002347">
    <property type="entry name" value="SDR_fam"/>
</dbReference>
<dbReference type="InterPro" id="IPR051468">
    <property type="entry name" value="Fungal_SecMetab_SDRs"/>
</dbReference>
<dbReference type="PANTHER" id="PTHR43544">
    <property type="entry name" value="SHORT-CHAIN DEHYDROGENASE/REDUCTASE"/>
    <property type="match status" value="1"/>
</dbReference>
<dbReference type="PROSITE" id="PS00061">
    <property type="entry name" value="ADH_SHORT"/>
    <property type="match status" value="1"/>
</dbReference>
<dbReference type="Proteomes" id="UP001328107">
    <property type="component" value="Unassembled WGS sequence"/>
</dbReference>
<dbReference type="InterPro" id="IPR020904">
    <property type="entry name" value="Sc_DH/Rdtase_CS"/>
</dbReference>
<dbReference type="Pfam" id="PF00106">
    <property type="entry name" value="adh_short"/>
    <property type="match status" value="1"/>
</dbReference>
<dbReference type="GO" id="GO:0016491">
    <property type="term" value="F:oxidoreductase activity"/>
    <property type="evidence" value="ECO:0007669"/>
    <property type="project" value="UniProtKB-KW"/>
</dbReference>
<organism evidence="3 4">
    <name type="scientific">Pristionchus mayeri</name>
    <dbReference type="NCBI Taxonomy" id="1317129"/>
    <lineage>
        <taxon>Eukaryota</taxon>
        <taxon>Metazoa</taxon>
        <taxon>Ecdysozoa</taxon>
        <taxon>Nematoda</taxon>
        <taxon>Chromadorea</taxon>
        <taxon>Rhabditida</taxon>
        <taxon>Rhabditina</taxon>
        <taxon>Diplogasteromorpha</taxon>
        <taxon>Diplogasteroidea</taxon>
        <taxon>Neodiplogasteridae</taxon>
        <taxon>Pristionchus</taxon>
    </lineage>
</organism>
<evidence type="ECO:0008006" key="5">
    <source>
        <dbReference type="Google" id="ProtNLM"/>
    </source>
</evidence>
<dbReference type="Gene3D" id="3.40.50.720">
    <property type="entry name" value="NAD(P)-binding Rossmann-like Domain"/>
    <property type="match status" value="1"/>
</dbReference>
<evidence type="ECO:0000256" key="2">
    <source>
        <dbReference type="RuleBase" id="RU000363"/>
    </source>
</evidence>
<dbReference type="InterPro" id="IPR036291">
    <property type="entry name" value="NAD(P)-bd_dom_sf"/>
</dbReference>
<feature type="non-terminal residue" evidence="3">
    <location>
        <position position="1"/>
    </location>
</feature>
<protein>
    <recommendedName>
        <fullName evidence="5">Dehydrogenase</fullName>
    </recommendedName>
</protein>
<dbReference type="PANTHER" id="PTHR43544:SF35">
    <property type="entry name" value="C-FACTOR-RELATED"/>
    <property type="match status" value="1"/>
</dbReference>
<dbReference type="PRINTS" id="PR00080">
    <property type="entry name" value="SDRFAMILY"/>
</dbReference>
<gene>
    <name evidence="3" type="ORF">PMAYCL1PPCAC_32725</name>
</gene>
<name>A0AAN5DHW7_9BILA</name>